<feature type="domain" description="NodB homology" evidence="1">
    <location>
        <begin position="89"/>
        <end position="279"/>
    </location>
</feature>
<comment type="caution">
    <text evidence="2">The sequence shown here is derived from an EMBL/GenBank/DDBJ whole genome shotgun (WGS) entry which is preliminary data.</text>
</comment>
<dbReference type="PANTHER" id="PTHR10587">
    <property type="entry name" value="GLYCOSYL TRANSFERASE-RELATED"/>
    <property type="match status" value="1"/>
</dbReference>
<dbReference type="AlphaFoldDB" id="A0A437RIK3"/>
<accession>A0A437RIK3</accession>
<dbReference type="GO" id="GO:0005975">
    <property type="term" value="P:carbohydrate metabolic process"/>
    <property type="evidence" value="ECO:0007669"/>
    <property type="project" value="InterPro"/>
</dbReference>
<dbReference type="EMBL" id="SACR01000003">
    <property type="protein sequence ID" value="RVU46559.1"/>
    <property type="molecule type" value="Genomic_DNA"/>
</dbReference>
<dbReference type="PANTHER" id="PTHR10587:SF137">
    <property type="entry name" value="4-DEOXY-4-FORMAMIDO-L-ARABINOSE-PHOSPHOUNDECAPRENOL DEFORMYLASE ARND-RELATED"/>
    <property type="match status" value="1"/>
</dbReference>
<proteinExistence type="predicted"/>
<dbReference type="GO" id="GO:0016810">
    <property type="term" value="F:hydrolase activity, acting on carbon-nitrogen (but not peptide) bonds"/>
    <property type="evidence" value="ECO:0007669"/>
    <property type="project" value="InterPro"/>
</dbReference>
<dbReference type="PROSITE" id="PS51677">
    <property type="entry name" value="NODB"/>
    <property type="match status" value="1"/>
</dbReference>
<dbReference type="Gene3D" id="3.20.20.370">
    <property type="entry name" value="Glycoside hydrolase/deacetylase"/>
    <property type="match status" value="1"/>
</dbReference>
<organism evidence="2 3">
    <name type="scientific">Rubrivivax rivuli</name>
    <dbReference type="NCBI Taxonomy" id="1862385"/>
    <lineage>
        <taxon>Bacteria</taxon>
        <taxon>Pseudomonadati</taxon>
        <taxon>Pseudomonadota</taxon>
        <taxon>Betaproteobacteria</taxon>
        <taxon>Burkholderiales</taxon>
        <taxon>Sphaerotilaceae</taxon>
        <taxon>Rubrivivax</taxon>
    </lineage>
</organism>
<keyword evidence="3" id="KW-1185">Reference proteome</keyword>
<reference evidence="2 3" key="1">
    <citation type="submission" date="2019-01" db="EMBL/GenBank/DDBJ databases">
        <authorList>
            <person name="Chen W.-M."/>
        </authorList>
    </citation>
    <scope>NUCLEOTIDE SEQUENCE [LARGE SCALE GENOMIC DNA]</scope>
    <source>
        <strain evidence="2 3">KYPY4</strain>
    </source>
</reference>
<evidence type="ECO:0000313" key="2">
    <source>
        <dbReference type="EMBL" id="RVU46559.1"/>
    </source>
</evidence>
<gene>
    <name evidence="2" type="ORF">EOE66_12150</name>
</gene>
<dbReference type="InterPro" id="IPR011330">
    <property type="entry name" value="Glyco_hydro/deAcase_b/a-brl"/>
</dbReference>
<dbReference type="OrthoDB" id="276604at2"/>
<evidence type="ECO:0000259" key="1">
    <source>
        <dbReference type="PROSITE" id="PS51677"/>
    </source>
</evidence>
<evidence type="ECO:0000313" key="3">
    <source>
        <dbReference type="Proteomes" id="UP000285575"/>
    </source>
</evidence>
<dbReference type="SUPFAM" id="SSF88713">
    <property type="entry name" value="Glycoside hydrolase/deacetylase"/>
    <property type="match status" value="1"/>
</dbReference>
<name>A0A437RIK3_9BURK</name>
<dbReference type="Proteomes" id="UP000285575">
    <property type="component" value="Unassembled WGS sequence"/>
</dbReference>
<dbReference type="InterPro" id="IPR050248">
    <property type="entry name" value="Polysacc_deacetylase_ArnD"/>
</dbReference>
<dbReference type="Pfam" id="PF01522">
    <property type="entry name" value="Polysacc_deac_1"/>
    <property type="match status" value="1"/>
</dbReference>
<sequence>MPAPAERPAAPELAAAQARPWPWPPALRASVGLHAAAGAAALLVPGAAPWALGAVVANHLGLTAAGLWPRSTLLGPNVTRLPAAAKARREFALTLDDGPDPEVTSAVLDLLDEAGVKATFFVIAQRAQQHAALLRETVRRGHDVQNHSHRHRHDFSMSGPRALAAEIGAAQDRLADLTGQRPHCFRAPAGLRNPLLDPVLHRLGLHLVSWTRRGFDTRDADPTRVLARLAGPQGAALAAGDILLLHDGHARRSASGRPVLLDVLPPLLAAARAAGLQATTLRAALPPRHAA</sequence>
<dbReference type="RefSeq" id="WP_128228918.1">
    <property type="nucleotide sequence ID" value="NZ_SACR01000003.1"/>
</dbReference>
<dbReference type="CDD" id="cd10917">
    <property type="entry name" value="CE4_NodB_like_6s_7s"/>
    <property type="match status" value="1"/>
</dbReference>
<dbReference type="InterPro" id="IPR002509">
    <property type="entry name" value="NODB_dom"/>
</dbReference>
<protein>
    <submittedName>
        <fullName evidence="2">Polysaccharide deacetylase family protein</fullName>
    </submittedName>
</protein>